<dbReference type="OrthoDB" id="5153231at2759"/>
<proteinExistence type="predicted"/>
<dbReference type="AlphaFoldDB" id="A0A9W8S2U9"/>
<evidence type="ECO:0000313" key="1">
    <source>
        <dbReference type="EMBL" id="KAJ4263566.1"/>
    </source>
</evidence>
<organism evidence="1 2">
    <name type="scientific">Fusarium torreyae</name>
    <dbReference type="NCBI Taxonomy" id="1237075"/>
    <lineage>
        <taxon>Eukaryota</taxon>
        <taxon>Fungi</taxon>
        <taxon>Dikarya</taxon>
        <taxon>Ascomycota</taxon>
        <taxon>Pezizomycotina</taxon>
        <taxon>Sordariomycetes</taxon>
        <taxon>Hypocreomycetidae</taxon>
        <taxon>Hypocreales</taxon>
        <taxon>Nectriaceae</taxon>
        <taxon>Fusarium</taxon>
    </lineage>
</organism>
<accession>A0A9W8S2U9</accession>
<evidence type="ECO:0000313" key="2">
    <source>
        <dbReference type="Proteomes" id="UP001152049"/>
    </source>
</evidence>
<sequence length="503" mass="57910">MTHGKIDPDEILLDIDHPTTLWAQPSSFEGIQYVGSLSASSEIGKGTEIVTVKHGTLVNIYIAHDLLGVRKVIVTLGYDTSEFEEEPGLYWTAYYRRFMPFRIQGYSDSIKIRSLAIADVTVEVDENLYDFKATQWSVLPTSLDLFSWAPSPSTPHLLEDFTVSAIDWNTPEVQGYSFLVMNHCVYAMIAHKSGERFSYDMSGHKSLRYSWFYIRMDLGERISELWIRQHRWPSNKDPSRQARTLILRTSKELREGGTESRSIVLGNTMSPRDLDQANPIARYQAIVSMPKTGPCRMFYANTQENRTWLGFEQVPTWHGRGVKHDPTLPREEHRPEDCIYTSAELEDVREVTPCRSWKKGRPDAILGLLLTYTNDQRRCVGSVRLDYLDQPILVSSRSMWVGFRVGGNPPLDGNDRSDRSGIEWLGFSWPPPVPNPDLEYLEVPWRGRLDWYVAYLECYLYHYEDSQPRDEMHQVLDRESANQSSLFRPVLATGTFFEHLGTM</sequence>
<dbReference type="Proteomes" id="UP001152049">
    <property type="component" value="Unassembled WGS sequence"/>
</dbReference>
<keyword evidence="2" id="KW-1185">Reference proteome</keyword>
<gene>
    <name evidence="1" type="ORF">NW762_006386</name>
</gene>
<name>A0A9W8S2U9_9HYPO</name>
<dbReference type="EMBL" id="JAOQAZ010000010">
    <property type="protein sequence ID" value="KAJ4263566.1"/>
    <property type="molecule type" value="Genomic_DNA"/>
</dbReference>
<protein>
    <submittedName>
        <fullName evidence="1">Uncharacterized protein</fullName>
    </submittedName>
</protein>
<comment type="caution">
    <text evidence="1">The sequence shown here is derived from an EMBL/GenBank/DDBJ whole genome shotgun (WGS) entry which is preliminary data.</text>
</comment>
<reference evidence="1" key="1">
    <citation type="submission" date="2022-09" db="EMBL/GenBank/DDBJ databases">
        <title>Fusarium specimens isolated from Avocado Roots.</title>
        <authorList>
            <person name="Stajich J."/>
            <person name="Roper C."/>
            <person name="Heimlech-Rivalta G."/>
        </authorList>
    </citation>
    <scope>NUCLEOTIDE SEQUENCE</scope>
    <source>
        <strain evidence="1">CF00136</strain>
    </source>
</reference>